<name>A0ABR8YMV9_9CLOT</name>
<evidence type="ECO:0000313" key="2">
    <source>
        <dbReference type="Proteomes" id="UP000627166"/>
    </source>
</evidence>
<dbReference type="EMBL" id="JACSQB010000006">
    <property type="protein sequence ID" value="MBD8045531.1"/>
    <property type="molecule type" value="Genomic_DNA"/>
</dbReference>
<accession>A0ABR8YMV9</accession>
<keyword evidence="2" id="KW-1185">Reference proteome</keyword>
<sequence length="138" mass="15772">MNKKFGKVIKTTLTVIGAAAIAKVVSDKFSKIHNKKLCDCINEKFNNGKNIVIKSFTEEECIHCGDDNLKYAAKKNVLKNQENHIITPDIKKYEFPNNEEHTSNYSIKINSSSHNCCEDNKNDFIYQEITNDKEDNVI</sequence>
<comment type="caution">
    <text evidence="1">The sequence shown here is derived from an EMBL/GenBank/DDBJ whole genome shotgun (WGS) entry which is preliminary data.</text>
</comment>
<evidence type="ECO:0000313" key="1">
    <source>
        <dbReference type="EMBL" id="MBD8045531.1"/>
    </source>
</evidence>
<dbReference type="RefSeq" id="WP_191738401.1">
    <property type="nucleotide sequence ID" value="NZ_JACSQB010000006.1"/>
</dbReference>
<protein>
    <submittedName>
        <fullName evidence="1">Uncharacterized protein</fullName>
    </submittedName>
</protein>
<dbReference type="Proteomes" id="UP000627166">
    <property type="component" value="Unassembled WGS sequence"/>
</dbReference>
<proteinExistence type="predicted"/>
<gene>
    <name evidence="1" type="ORF">H9637_00490</name>
</gene>
<reference evidence="1 2" key="1">
    <citation type="submission" date="2020-08" db="EMBL/GenBank/DDBJ databases">
        <title>A Genomic Blueprint of the Chicken Gut Microbiome.</title>
        <authorList>
            <person name="Gilroy R."/>
            <person name="Ravi A."/>
            <person name="Getino M."/>
            <person name="Pursley I."/>
            <person name="Horton D.L."/>
            <person name="Alikhan N.-F."/>
            <person name="Baker D."/>
            <person name="Gharbi K."/>
            <person name="Hall N."/>
            <person name="Watson M."/>
            <person name="Adriaenssens E.M."/>
            <person name="Foster-Nyarko E."/>
            <person name="Jarju S."/>
            <person name="Secka A."/>
            <person name="Antonio M."/>
            <person name="Oren A."/>
            <person name="Chaudhuri R."/>
            <person name="La Ragione R.M."/>
            <person name="Hildebrand F."/>
            <person name="Pallen M.J."/>
        </authorList>
    </citation>
    <scope>NUCLEOTIDE SEQUENCE [LARGE SCALE GENOMIC DNA]</scope>
    <source>
        <strain evidence="1 2">N37</strain>
    </source>
</reference>
<organism evidence="1 2">
    <name type="scientific">Clostridium faecium</name>
    <dbReference type="NCBI Taxonomy" id="2762223"/>
    <lineage>
        <taxon>Bacteria</taxon>
        <taxon>Bacillati</taxon>
        <taxon>Bacillota</taxon>
        <taxon>Clostridia</taxon>
        <taxon>Eubacteriales</taxon>
        <taxon>Clostridiaceae</taxon>
        <taxon>Clostridium</taxon>
    </lineage>
</organism>